<dbReference type="FunFam" id="1.10.630.10:FF:000011">
    <property type="entry name" value="Cytochrome P450 83B1"/>
    <property type="match status" value="1"/>
</dbReference>
<keyword evidence="7" id="KW-1185">Reference proteome</keyword>
<feature type="binding site" description="axial binding residue" evidence="4">
    <location>
        <position position="440"/>
    </location>
    <ligand>
        <name>heme</name>
        <dbReference type="ChEBI" id="CHEBI:30413"/>
    </ligand>
    <ligandPart>
        <name>Fe</name>
        <dbReference type="ChEBI" id="CHEBI:18248"/>
    </ligandPart>
</feature>
<organism evidence="6 7">
    <name type="scientific">Amborella trichopoda</name>
    <dbReference type="NCBI Taxonomy" id="13333"/>
    <lineage>
        <taxon>Eukaryota</taxon>
        <taxon>Viridiplantae</taxon>
        <taxon>Streptophyta</taxon>
        <taxon>Embryophyta</taxon>
        <taxon>Tracheophyta</taxon>
        <taxon>Spermatophyta</taxon>
        <taxon>Magnoliopsida</taxon>
        <taxon>Amborellales</taxon>
        <taxon>Amborellaceae</taxon>
        <taxon>Amborella</taxon>
    </lineage>
</organism>
<dbReference type="GO" id="GO:0004497">
    <property type="term" value="F:monooxygenase activity"/>
    <property type="evidence" value="ECO:0007669"/>
    <property type="project" value="UniProtKB-KW"/>
</dbReference>
<gene>
    <name evidence="6" type="ORF">AMTR_s00030p00127540</name>
</gene>
<dbReference type="AlphaFoldDB" id="U5D3T8"/>
<sequence length="512" mass="58365">MANSLPWWYDCAALLLALFVASLLHRYKSAKRMNLAPGPFPLPVIGNFHQLVSRLPHRALEDLSLKYGPIMFLKFGQVPTLVISSPEMAKEVLKTDELSFAQRPLFCNGKYFFNGGKDLGLSPYGMFWRQLRKMCVLELFSNKRAREIQRVREDEVAILIRSIASSTGPVNLYGLLLSLTNNVLCRAVIGDEFSERREHGGFRLAEMLDELQDILGESNIADVFPSIEWINVFTLQYWRTRNLFHLMDSFLDSVIEEHLGPTHGRIRMDFLDTLLQIKERGDMEFPLTQGIIKVLILDMFAAGTDSSLVTLTWAMFELIKNPRIMEKAQEEVRNVVGQKQSVEESDLPKLTYLKCIIKETFRLHPTVPIIARESIEECLIGGYHVPPKTRLLVNTWAIGRNEKIWENVNIFEPERFDGSNIDFRGHNFELIPFGSGRRGCPGISFAMATVELVLAQLLFFFDWELPNGAKRENLDMMERSACLMLRKSDLNLVAKPHYPIPSSIAITKPAAA</sequence>
<dbReference type="Pfam" id="PF00067">
    <property type="entry name" value="p450"/>
    <property type="match status" value="1"/>
</dbReference>
<dbReference type="SUPFAM" id="SSF48264">
    <property type="entry name" value="Cytochrome P450"/>
    <property type="match status" value="1"/>
</dbReference>
<dbReference type="OrthoDB" id="2789670at2759"/>
<dbReference type="Gene3D" id="1.10.630.10">
    <property type="entry name" value="Cytochrome P450"/>
    <property type="match status" value="1"/>
</dbReference>
<keyword evidence="2 4" id="KW-0479">Metal-binding</keyword>
<keyword evidence="5" id="KW-0503">Monooxygenase</keyword>
<accession>U5D3T8</accession>
<keyword evidence="3 4" id="KW-0408">Iron</keyword>
<evidence type="ECO:0000256" key="5">
    <source>
        <dbReference type="RuleBase" id="RU000461"/>
    </source>
</evidence>
<dbReference type="Proteomes" id="UP000017836">
    <property type="component" value="Unassembled WGS sequence"/>
</dbReference>
<dbReference type="InterPro" id="IPR001128">
    <property type="entry name" value="Cyt_P450"/>
</dbReference>
<evidence type="ECO:0000313" key="6">
    <source>
        <dbReference type="EMBL" id="ERN16062.1"/>
    </source>
</evidence>
<evidence type="ECO:0000256" key="2">
    <source>
        <dbReference type="ARBA" id="ARBA00022723"/>
    </source>
</evidence>
<dbReference type="OMA" id="MYYRNGL"/>
<reference evidence="7" key="1">
    <citation type="journal article" date="2013" name="Science">
        <title>The Amborella genome and the evolution of flowering plants.</title>
        <authorList>
            <consortium name="Amborella Genome Project"/>
        </authorList>
    </citation>
    <scope>NUCLEOTIDE SEQUENCE [LARGE SCALE GENOMIC DNA]</scope>
</reference>
<evidence type="ECO:0000256" key="1">
    <source>
        <dbReference type="ARBA" id="ARBA00010617"/>
    </source>
</evidence>
<dbReference type="InterPro" id="IPR002401">
    <property type="entry name" value="Cyt_P450_E_grp-I"/>
</dbReference>
<dbReference type="PROSITE" id="PS00086">
    <property type="entry name" value="CYTOCHROME_P450"/>
    <property type="match status" value="1"/>
</dbReference>
<evidence type="ECO:0000313" key="7">
    <source>
        <dbReference type="Proteomes" id="UP000017836"/>
    </source>
</evidence>
<dbReference type="CDD" id="cd11072">
    <property type="entry name" value="CYP71-like"/>
    <property type="match status" value="1"/>
</dbReference>
<dbReference type="KEGG" id="atr:18444360"/>
<protein>
    <recommendedName>
        <fullName evidence="8">Cytochrome P450</fullName>
    </recommendedName>
</protein>
<keyword evidence="4 5" id="KW-0349">Heme</keyword>
<dbReference type="PANTHER" id="PTHR47955">
    <property type="entry name" value="CYTOCHROME P450 FAMILY 71 PROTEIN"/>
    <property type="match status" value="1"/>
</dbReference>
<evidence type="ECO:0000256" key="3">
    <source>
        <dbReference type="ARBA" id="ARBA00023004"/>
    </source>
</evidence>
<dbReference type="GO" id="GO:0005506">
    <property type="term" value="F:iron ion binding"/>
    <property type="evidence" value="ECO:0007669"/>
    <property type="project" value="InterPro"/>
</dbReference>
<comment type="cofactor">
    <cofactor evidence="4">
        <name>heme</name>
        <dbReference type="ChEBI" id="CHEBI:30413"/>
    </cofactor>
</comment>
<dbReference type="PRINTS" id="PR00385">
    <property type="entry name" value="P450"/>
</dbReference>
<dbReference type="PRINTS" id="PR00463">
    <property type="entry name" value="EP450I"/>
</dbReference>
<dbReference type="HOGENOM" id="CLU_001570_4_1_1"/>
<dbReference type="InterPro" id="IPR017972">
    <property type="entry name" value="Cyt_P450_CS"/>
</dbReference>
<comment type="similarity">
    <text evidence="1 5">Belongs to the cytochrome P450 family.</text>
</comment>
<evidence type="ECO:0008006" key="8">
    <source>
        <dbReference type="Google" id="ProtNLM"/>
    </source>
</evidence>
<dbReference type="eggNOG" id="KOG0156">
    <property type="taxonomic scope" value="Eukaryota"/>
</dbReference>
<dbReference type="GO" id="GO:0020037">
    <property type="term" value="F:heme binding"/>
    <property type="evidence" value="ECO:0007669"/>
    <property type="project" value="InterPro"/>
</dbReference>
<keyword evidence="5" id="KW-0560">Oxidoreductase</keyword>
<evidence type="ECO:0000256" key="4">
    <source>
        <dbReference type="PIRSR" id="PIRSR602401-1"/>
    </source>
</evidence>
<proteinExistence type="inferred from homology"/>
<dbReference type="EMBL" id="KI392485">
    <property type="protein sequence ID" value="ERN16062.1"/>
    <property type="molecule type" value="Genomic_DNA"/>
</dbReference>
<name>U5D3T8_AMBTC</name>
<dbReference type="GO" id="GO:0016705">
    <property type="term" value="F:oxidoreductase activity, acting on paired donors, with incorporation or reduction of molecular oxygen"/>
    <property type="evidence" value="ECO:0007669"/>
    <property type="project" value="InterPro"/>
</dbReference>
<dbReference type="InterPro" id="IPR036396">
    <property type="entry name" value="Cyt_P450_sf"/>
</dbReference>
<dbReference type="Gramene" id="ERN16062">
    <property type="protein sequence ID" value="ERN16062"/>
    <property type="gene ID" value="AMTR_s00030p00127540"/>
</dbReference>